<feature type="compositionally biased region" description="Basic and acidic residues" evidence="1">
    <location>
        <begin position="115"/>
        <end position="139"/>
    </location>
</feature>
<dbReference type="EMBL" id="CAJVPJ010000620">
    <property type="protein sequence ID" value="CAG8543396.1"/>
    <property type="molecule type" value="Genomic_DNA"/>
</dbReference>
<keyword evidence="3" id="KW-1185">Reference proteome</keyword>
<dbReference type="AlphaFoldDB" id="A0A9N9AU55"/>
<accession>A0A9N9AU55</accession>
<sequence>MLVFKFPQPIWSLRAAKFISPAYTACGFGRVMKEKAAQQPRVRRYEVAAAYRRPIGVERAFSKEKIKPPKVPRLREKEKEKCYEKEMSTDNIKSKSSSGLDLSSSLLVQQMLFSPKEKNSNGNDASREDVAKNIEKIIEDDPAWSKTSH</sequence>
<organism evidence="2 3">
    <name type="scientific">Paraglomus occultum</name>
    <dbReference type="NCBI Taxonomy" id="144539"/>
    <lineage>
        <taxon>Eukaryota</taxon>
        <taxon>Fungi</taxon>
        <taxon>Fungi incertae sedis</taxon>
        <taxon>Mucoromycota</taxon>
        <taxon>Glomeromycotina</taxon>
        <taxon>Glomeromycetes</taxon>
        <taxon>Paraglomerales</taxon>
        <taxon>Paraglomeraceae</taxon>
        <taxon>Paraglomus</taxon>
    </lineage>
</organism>
<dbReference type="Proteomes" id="UP000789572">
    <property type="component" value="Unassembled WGS sequence"/>
</dbReference>
<evidence type="ECO:0000313" key="3">
    <source>
        <dbReference type="Proteomes" id="UP000789572"/>
    </source>
</evidence>
<feature type="compositionally biased region" description="Basic and acidic residues" evidence="1">
    <location>
        <begin position="68"/>
        <end position="88"/>
    </location>
</feature>
<protein>
    <submittedName>
        <fullName evidence="2">1092_t:CDS:1</fullName>
    </submittedName>
</protein>
<name>A0A9N9AU55_9GLOM</name>
<gene>
    <name evidence="2" type="ORF">POCULU_LOCUS4651</name>
</gene>
<evidence type="ECO:0000256" key="1">
    <source>
        <dbReference type="SAM" id="MobiDB-lite"/>
    </source>
</evidence>
<reference evidence="2" key="1">
    <citation type="submission" date="2021-06" db="EMBL/GenBank/DDBJ databases">
        <authorList>
            <person name="Kallberg Y."/>
            <person name="Tangrot J."/>
            <person name="Rosling A."/>
        </authorList>
    </citation>
    <scope>NUCLEOTIDE SEQUENCE</scope>
    <source>
        <strain evidence="2">IA702</strain>
    </source>
</reference>
<comment type="caution">
    <text evidence="2">The sequence shown here is derived from an EMBL/GenBank/DDBJ whole genome shotgun (WGS) entry which is preliminary data.</text>
</comment>
<feature type="region of interest" description="Disordered" evidence="1">
    <location>
        <begin position="113"/>
        <end position="149"/>
    </location>
</feature>
<proteinExistence type="predicted"/>
<evidence type="ECO:0000313" key="2">
    <source>
        <dbReference type="EMBL" id="CAG8543396.1"/>
    </source>
</evidence>
<feature type="region of interest" description="Disordered" evidence="1">
    <location>
        <begin position="68"/>
        <end position="100"/>
    </location>
</feature>
<dbReference type="OrthoDB" id="10520914at2759"/>